<evidence type="ECO:0000256" key="2">
    <source>
        <dbReference type="ARBA" id="ARBA00023002"/>
    </source>
</evidence>
<dbReference type="AlphaFoldDB" id="A0A0F9R325"/>
<dbReference type="PRINTS" id="PR00081">
    <property type="entry name" value="GDHRDH"/>
</dbReference>
<dbReference type="CDD" id="cd05233">
    <property type="entry name" value="SDR_c"/>
    <property type="match status" value="1"/>
</dbReference>
<dbReference type="Pfam" id="PF13561">
    <property type="entry name" value="adh_short_C2"/>
    <property type="match status" value="1"/>
</dbReference>
<reference evidence="3" key="1">
    <citation type="journal article" date="2015" name="Nature">
        <title>Complex archaea that bridge the gap between prokaryotes and eukaryotes.</title>
        <authorList>
            <person name="Spang A."/>
            <person name="Saw J.H."/>
            <person name="Jorgensen S.L."/>
            <person name="Zaremba-Niedzwiedzka K."/>
            <person name="Martijn J."/>
            <person name="Lind A.E."/>
            <person name="van Eijk R."/>
            <person name="Schleper C."/>
            <person name="Guy L."/>
            <person name="Ettema T.J."/>
        </authorList>
    </citation>
    <scope>NUCLEOTIDE SEQUENCE</scope>
</reference>
<dbReference type="PANTHER" id="PTHR42760">
    <property type="entry name" value="SHORT-CHAIN DEHYDROGENASES/REDUCTASES FAMILY MEMBER"/>
    <property type="match status" value="1"/>
</dbReference>
<evidence type="ECO:0000313" key="3">
    <source>
        <dbReference type="EMBL" id="KKN49169.1"/>
    </source>
</evidence>
<dbReference type="NCBIfam" id="NF005559">
    <property type="entry name" value="PRK07231.1"/>
    <property type="match status" value="1"/>
</dbReference>
<evidence type="ECO:0000256" key="1">
    <source>
        <dbReference type="ARBA" id="ARBA00006484"/>
    </source>
</evidence>
<dbReference type="SUPFAM" id="SSF51735">
    <property type="entry name" value="NAD(P)-binding Rossmann-fold domains"/>
    <property type="match status" value="1"/>
</dbReference>
<name>A0A0F9R325_9ZZZZ</name>
<organism evidence="3">
    <name type="scientific">marine sediment metagenome</name>
    <dbReference type="NCBI Taxonomy" id="412755"/>
    <lineage>
        <taxon>unclassified sequences</taxon>
        <taxon>metagenomes</taxon>
        <taxon>ecological metagenomes</taxon>
    </lineage>
</organism>
<dbReference type="InterPro" id="IPR036291">
    <property type="entry name" value="NAD(P)-bd_dom_sf"/>
</dbReference>
<dbReference type="Gene3D" id="3.40.50.720">
    <property type="entry name" value="NAD(P)-binding Rossmann-like Domain"/>
    <property type="match status" value="1"/>
</dbReference>
<dbReference type="InterPro" id="IPR002347">
    <property type="entry name" value="SDR_fam"/>
</dbReference>
<accession>A0A0F9R325</accession>
<gene>
    <name evidence="3" type="ORF">LCGC14_0645490</name>
</gene>
<dbReference type="EMBL" id="LAZR01001180">
    <property type="protein sequence ID" value="KKN49169.1"/>
    <property type="molecule type" value="Genomic_DNA"/>
</dbReference>
<sequence>MTIPDLRQDNKVVVITGSRRGIGKAMALAFAEAGANIVISDYVVDDGLLNALATEIKVKFGRTVLTSQTDVTKPDQVDNMVQKAVEEMGKIDILINNAGIVGNSPSLIGFIEKDFDLVFDVAIKGSLRCATAVSKTMIKQNSGVIINMSSVGAYIKLQSAYSLAKNALIKITRGLATQLGPFNIRVNALAPGVIKTDMTKLIFDYPKIQQFYVDRTPLGRTGEVEDIAHVALFLASDAARYITGQTILVDGGLGPMELPGTVPLSKNAEGIKKFLLKE</sequence>
<proteinExistence type="inferred from homology"/>
<dbReference type="GO" id="GO:0016616">
    <property type="term" value="F:oxidoreductase activity, acting on the CH-OH group of donors, NAD or NADP as acceptor"/>
    <property type="evidence" value="ECO:0007669"/>
    <property type="project" value="TreeGrafter"/>
</dbReference>
<comment type="caution">
    <text evidence="3">The sequence shown here is derived from an EMBL/GenBank/DDBJ whole genome shotgun (WGS) entry which is preliminary data.</text>
</comment>
<dbReference type="PANTHER" id="PTHR42760:SF115">
    <property type="entry name" value="3-OXOACYL-[ACYL-CARRIER-PROTEIN] REDUCTASE FABG"/>
    <property type="match status" value="1"/>
</dbReference>
<protein>
    <submittedName>
        <fullName evidence="3">Uncharacterized protein</fullName>
    </submittedName>
</protein>
<comment type="similarity">
    <text evidence="1">Belongs to the short-chain dehydrogenases/reductases (SDR) family.</text>
</comment>
<keyword evidence="2" id="KW-0560">Oxidoreductase</keyword>
<dbReference type="FunFam" id="3.40.50.720:FF:000084">
    <property type="entry name" value="Short-chain dehydrogenase reductase"/>
    <property type="match status" value="1"/>
</dbReference>
<dbReference type="PRINTS" id="PR00080">
    <property type="entry name" value="SDRFAMILY"/>
</dbReference>